<accession>A0AAE0V8E3</accession>
<dbReference type="Proteomes" id="UP001274896">
    <property type="component" value="Unassembled WGS sequence"/>
</dbReference>
<organism evidence="1 2">
    <name type="scientific">Hemibagrus guttatus</name>
    <dbReference type="NCBI Taxonomy" id="175788"/>
    <lineage>
        <taxon>Eukaryota</taxon>
        <taxon>Metazoa</taxon>
        <taxon>Chordata</taxon>
        <taxon>Craniata</taxon>
        <taxon>Vertebrata</taxon>
        <taxon>Euteleostomi</taxon>
        <taxon>Actinopterygii</taxon>
        <taxon>Neopterygii</taxon>
        <taxon>Teleostei</taxon>
        <taxon>Ostariophysi</taxon>
        <taxon>Siluriformes</taxon>
        <taxon>Bagridae</taxon>
        <taxon>Hemibagrus</taxon>
    </lineage>
</organism>
<feature type="non-terminal residue" evidence="1">
    <location>
        <position position="59"/>
    </location>
</feature>
<proteinExistence type="predicted"/>
<gene>
    <name evidence="1" type="ORF">QTP70_015532</name>
</gene>
<keyword evidence="2" id="KW-1185">Reference proteome</keyword>
<evidence type="ECO:0000313" key="1">
    <source>
        <dbReference type="EMBL" id="KAK3548611.1"/>
    </source>
</evidence>
<name>A0AAE0V8E3_9TELE</name>
<protein>
    <submittedName>
        <fullName evidence="1">Uncharacterized protein</fullName>
    </submittedName>
</protein>
<dbReference type="AlphaFoldDB" id="A0AAE0V8E3"/>
<sequence>DLRRHWASKQDTPWTECQPIAGHTHTPDNLEMPINLPCMSLDCGRKPEYPEENPEGMVA</sequence>
<evidence type="ECO:0000313" key="2">
    <source>
        <dbReference type="Proteomes" id="UP001274896"/>
    </source>
</evidence>
<dbReference type="EMBL" id="JAUCMX010000004">
    <property type="protein sequence ID" value="KAK3548611.1"/>
    <property type="molecule type" value="Genomic_DNA"/>
</dbReference>
<reference evidence="1" key="1">
    <citation type="submission" date="2023-06" db="EMBL/GenBank/DDBJ databases">
        <title>Male Hemibagrus guttatus genome.</title>
        <authorList>
            <person name="Bian C."/>
        </authorList>
    </citation>
    <scope>NUCLEOTIDE SEQUENCE</scope>
    <source>
        <strain evidence="1">Male_cb2023</strain>
        <tissue evidence="1">Muscle</tissue>
    </source>
</reference>
<comment type="caution">
    <text evidence="1">The sequence shown here is derived from an EMBL/GenBank/DDBJ whole genome shotgun (WGS) entry which is preliminary data.</text>
</comment>